<dbReference type="Proteomes" id="UP000030143">
    <property type="component" value="Unassembled WGS sequence"/>
</dbReference>
<feature type="region of interest" description="Disordered" evidence="3">
    <location>
        <begin position="229"/>
        <end position="264"/>
    </location>
</feature>
<evidence type="ECO:0000256" key="2">
    <source>
        <dbReference type="ARBA" id="ARBA00023145"/>
    </source>
</evidence>
<sequence>MFPPPPVGNLNRRYKEIQASYNEDYKRFLLQLSERLHTLGTPRPIEASLAYQVEIKSAQAKLKKAVAMDWENLLRSMPEVTCPYCFHAFPANEMANIEKWHSHVKKDLDPYVCLFEECETPEELFSHSNDWLEHMRGHNLRWQCNSKSHGVQRFTSRDAYLAHIKEIHPSSCTRSQLDILADRSTRKISRVFNSCPLCGKVDVNYDSLVAHVVGHLRLLAVKSLPPYEHDDDVYQPSDTDDASRGKSIPASEGERGGSDQMSIDTTILGSQGQDSQLNYDMNNSTFFVDESEFDGIPEHDRWKFEWGPILNFVQPDPLAFDPVIRNMTALASVRDRDNNPERRPADSSWYNPNHIAIQDMDPSSRWVDCMIKISRILSDTLENGNSIMDLAHFRVAILGDDYDWGSDVQFFGDKILHQRNFRTRDPSLKPMTFSNRGRITQAISMMCPQAGFLLAGLDSHYSASRGIILCTAKSVSRAVRWATSHRASIICLPEAIERPELKKEATDLNNAVDEALDAGILIFSSTRNLREWDNRIYAVSAHHSECFRIGAVEDFSTTQPGLYFDNVDFLFPGYFLMQTDSADLGIKDLSFFQRSGPSVATAFATGLAALILSCGHLFNSESSEGKWPQWATGDLPHQDMKDVFRAIGTGVESVHKFVEVWNFFDNVIAECEQAPSDQRTKILAQIPERLEARRLAFLFPDDMDEPESNFSHNSISAEPLGLISAPNYPGNPWGFGSLEPPWDMSNSAPINLPAYPAPEHNPPPSLIEPWGLESPEPPWDMSNSDLFNLPAYPILEYNPPSRLIESNLPMDNRENQDSYMERHTFIRQHQPYQSLDTDSFTLFRPSQAHVPFPTTRYPFPKLDIPKQSPDHYENHPDFHETGKGDWSDDSDEETYPPSSKI</sequence>
<accession>A0A0A2IFA8</accession>
<dbReference type="Pfam" id="PF00082">
    <property type="entry name" value="Peptidase_S8"/>
    <property type="match status" value="1"/>
</dbReference>
<organism evidence="5 6">
    <name type="scientific">Penicillium expansum</name>
    <name type="common">Blue mold rot fungus</name>
    <dbReference type="NCBI Taxonomy" id="27334"/>
    <lineage>
        <taxon>Eukaryota</taxon>
        <taxon>Fungi</taxon>
        <taxon>Dikarya</taxon>
        <taxon>Ascomycota</taxon>
        <taxon>Pezizomycotina</taxon>
        <taxon>Eurotiomycetes</taxon>
        <taxon>Eurotiomycetidae</taxon>
        <taxon>Eurotiales</taxon>
        <taxon>Aspergillaceae</taxon>
        <taxon>Penicillium</taxon>
    </lineage>
</organism>
<dbReference type="InterPro" id="IPR036852">
    <property type="entry name" value="Peptidase_S8/S53_dom_sf"/>
</dbReference>
<proteinExistence type="predicted"/>
<dbReference type="STRING" id="27334.A0A0A2IFA8"/>
<dbReference type="InterPro" id="IPR000209">
    <property type="entry name" value="Peptidase_S8/S53_dom"/>
</dbReference>
<keyword evidence="6" id="KW-1185">Reference proteome</keyword>
<name>A0A0A2IFA8_PENEN</name>
<keyword evidence="1" id="KW-0732">Signal</keyword>
<dbReference type="VEuPathDB" id="FungiDB:PEXP_089410"/>
<gene>
    <name evidence="5" type="ORF">PEX2_107870</name>
</gene>
<dbReference type="SMART" id="SM00355">
    <property type="entry name" value="ZnF_C2H2"/>
    <property type="match status" value="3"/>
</dbReference>
<evidence type="ECO:0000256" key="3">
    <source>
        <dbReference type="SAM" id="MobiDB-lite"/>
    </source>
</evidence>
<dbReference type="Gene3D" id="3.40.50.200">
    <property type="entry name" value="Peptidase S8/S53 domain"/>
    <property type="match status" value="1"/>
</dbReference>
<evidence type="ECO:0000256" key="1">
    <source>
        <dbReference type="ARBA" id="ARBA00022729"/>
    </source>
</evidence>
<dbReference type="GeneID" id="27683476"/>
<comment type="caution">
    <text evidence="5">The sequence shown here is derived from an EMBL/GenBank/DDBJ whole genome shotgun (WGS) entry which is preliminary data.</text>
</comment>
<protein>
    <submittedName>
        <fullName evidence="5">Peptidase S8/S53, subtilisin/kexin/sedolisin</fullName>
    </submittedName>
</protein>
<feature type="region of interest" description="Disordered" evidence="3">
    <location>
        <begin position="858"/>
        <end position="901"/>
    </location>
</feature>
<evidence type="ECO:0000259" key="4">
    <source>
        <dbReference type="SMART" id="SM00355"/>
    </source>
</evidence>
<dbReference type="AlphaFoldDB" id="A0A0A2IFA8"/>
<dbReference type="PANTHER" id="PTHR35391:SF7">
    <property type="entry name" value="C2H2-TYPE DOMAIN-CONTAINING PROTEIN"/>
    <property type="match status" value="1"/>
</dbReference>
<reference evidence="5 6" key="1">
    <citation type="journal article" date="2015" name="Mol. Plant Microbe Interact.">
        <title>Genome, transcriptome, and functional analyses of Penicillium expansum provide new insights into secondary metabolism and pathogenicity.</title>
        <authorList>
            <person name="Ballester A.R."/>
            <person name="Marcet-Houben M."/>
            <person name="Levin E."/>
            <person name="Sela N."/>
            <person name="Selma-Lazaro C."/>
            <person name="Carmona L."/>
            <person name="Wisniewski M."/>
            <person name="Droby S."/>
            <person name="Gonzalez-Candelas L."/>
            <person name="Gabaldon T."/>
        </authorList>
    </citation>
    <scope>NUCLEOTIDE SEQUENCE [LARGE SCALE GENOMIC DNA]</scope>
    <source>
        <strain evidence="5 6">MD-8</strain>
    </source>
</reference>
<dbReference type="HOGENOM" id="CLU_321609_0_0_1"/>
<keyword evidence="2" id="KW-0865">Zymogen</keyword>
<feature type="domain" description="C2H2-type" evidence="4">
    <location>
        <begin position="111"/>
        <end position="138"/>
    </location>
</feature>
<dbReference type="OrthoDB" id="4360234at2759"/>
<dbReference type="RefSeq" id="XP_016594897.1">
    <property type="nucleotide sequence ID" value="XM_016748055.1"/>
</dbReference>
<dbReference type="GO" id="GO:0004252">
    <property type="term" value="F:serine-type endopeptidase activity"/>
    <property type="evidence" value="ECO:0007669"/>
    <property type="project" value="InterPro"/>
</dbReference>
<dbReference type="EMBL" id="JQFZ01000274">
    <property type="protein sequence ID" value="KGO52128.1"/>
    <property type="molecule type" value="Genomic_DNA"/>
</dbReference>
<feature type="compositionally biased region" description="Basic and acidic residues" evidence="3">
    <location>
        <begin position="868"/>
        <end position="886"/>
    </location>
</feature>
<evidence type="ECO:0000313" key="5">
    <source>
        <dbReference type="EMBL" id="KGO52128.1"/>
    </source>
</evidence>
<dbReference type="GO" id="GO:0006508">
    <property type="term" value="P:proteolysis"/>
    <property type="evidence" value="ECO:0007669"/>
    <property type="project" value="InterPro"/>
</dbReference>
<evidence type="ECO:0000313" key="6">
    <source>
        <dbReference type="Proteomes" id="UP000030143"/>
    </source>
</evidence>
<dbReference type="PANTHER" id="PTHR35391">
    <property type="entry name" value="C2H2-TYPE DOMAIN-CONTAINING PROTEIN-RELATED"/>
    <property type="match status" value="1"/>
</dbReference>
<feature type="domain" description="C2H2-type" evidence="4">
    <location>
        <begin position="142"/>
        <end position="168"/>
    </location>
</feature>
<feature type="domain" description="C2H2-type" evidence="4">
    <location>
        <begin position="193"/>
        <end position="215"/>
    </location>
</feature>
<dbReference type="SUPFAM" id="SSF52743">
    <property type="entry name" value="Subtilisin-like"/>
    <property type="match status" value="1"/>
</dbReference>
<dbReference type="InterPro" id="IPR013087">
    <property type="entry name" value="Znf_C2H2_type"/>
</dbReference>